<dbReference type="SUPFAM" id="SSF56219">
    <property type="entry name" value="DNase I-like"/>
    <property type="match status" value="1"/>
</dbReference>
<evidence type="ECO:0000313" key="3">
    <source>
        <dbReference type="Proteomes" id="UP000324222"/>
    </source>
</evidence>
<gene>
    <name evidence="2" type="ORF">E2C01_025645</name>
</gene>
<name>A0A5B7EIH0_PORTR</name>
<evidence type="ECO:0000313" key="2">
    <source>
        <dbReference type="EMBL" id="MPC32334.1"/>
    </source>
</evidence>
<sequence>MFLELKSHITNIKQSCGGSGTCTAKLNQATNTVEPPCTSTSGSSDSHEPSLGLAKAQDSLMERLLVGNIQGLYPKTNQSKLPFLRELSSKEDFMIIALTETHLSAVVKEAEMNIPNYTSFRTDRKARTHGGTITYLRNDIASNANMVLSYSDGHIGLQEIHIQVCNMFFLNCY</sequence>
<dbReference type="InterPro" id="IPR036691">
    <property type="entry name" value="Endo/exonu/phosph_ase_sf"/>
</dbReference>
<dbReference type="AlphaFoldDB" id="A0A5B7EIH0"/>
<proteinExistence type="predicted"/>
<feature type="compositionally biased region" description="Polar residues" evidence="1">
    <location>
        <begin position="32"/>
        <end position="44"/>
    </location>
</feature>
<feature type="region of interest" description="Disordered" evidence="1">
    <location>
        <begin position="32"/>
        <end position="51"/>
    </location>
</feature>
<dbReference type="EMBL" id="VSRR010002607">
    <property type="protein sequence ID" value="MPC32334.1"/>
    <property type="molecule type" value="Genomic_DNA"/>
</dbReference>
<accession>A0A5B7EIH0</accession>
<dbReference type="Proteomes" id="UP000324222">
    <property type="component" value="Unassembled WGS sequence"/>
</dbReference>
<organism evidence="2 3">
    <name type="scientific">Portunus trituberculatus</name>
    <name type="common">Swimming crab</name>
    <name type="synonym">Neptunus trituberculatus</name>
    <dbReference type="NCBI Taxonomy" id="210409"/>
    <lineage>
        <taxon>Eukaryota</taxon>
        <taxon>Metazoa</taxon>
        <taxon>Ecdysozoa</taxon>
        <taxon>Arthropoda</taxon>
        <taxon>Crustacea</taxon>
        <taxon>Multicrustacea</taxon>
        <taxon>Malacostraca</taxon>
        <taxon>Eumalacostraca</taxon>
        <taxon>Eucarida</taxon>
        <taxon>Decapoda</taxon>
        <taxon>Pleocyemata</taxon>
        <taxon>Brachyura</taxon>
        <taxon>Eubrachyura</taxon>
        <taxon>Portunoidea</taxon>
        <taxon>Portunidae</taxon>
        <taxon>Portuninae</taxon>
        <taxon>Portunus</taxon>
    </lineage>
</organism>
<dbReference type="Gene3D" id="3.60.10.10">
    <property type="entry name" value="Endonuclease/exonuclease/phosphatase"/>
    <property type="match status" value="1"/>
</dbReference>
<keyword evidence="3" id="KW-1185">Reference proteome</keyword>
<evidence type="ECO:0000256" key="1">
    <source>
        <dbReference type="SAM" id="MobiDB-lite"/>
    </source>
</evidence>
<comment type="caution">
    <text evidence="2">The sequence shown here is derived from an EMBL/GenBank/DDBJ whole genome shotgun (WGS) entry which is preliminary data.</text>
</comment>
<reference evidence="2 3" key="1">
    <citation type="submission" date="2019-05" db="EMBL/GenBank/DDBJ databases">
        <title>Another draft genome of Portunus trituberculatus and its Hox gene families provides insights of decapod evolution.</title>
        <authorList>
            <person name="Jeong J.-H."/>
            <person name="Song I."/>
            <person name="Kim S."/>
            <person name="Choi T."/>
            <person name="Kim D."/>
            <person name="Ryu S."/>
            <person name="Kim W."/>
        </authorList>
    </citation>
    <scope>NUCLEOTIDE SEQUENCE [LARGE SCALE GENOMIC DNA]</scope>
    <source>
        <tissue evidence="2">Muscle</tissue>
    </source>
</reference>
<protein>
    <submittedName>
        <fullName evidence="2">Uncharacterized protein</fullName>
    </submittedName>
</protein>